<evidence type="ECO:0000256" key="2">
    <source>
        <dbReference type="ARBA" id="ARBA00005745"/>
    </source>
</evidence>
<feature type="domain" description="Type II secretion system protein GspF" evidence="8">
    <location>
        <begin position="276"/>
        <end position="397"/>
    </location>
</feature>
<dbReference type="InterPro" id="IPR018076">
    <property type="entry name" value="T2SS_GspF_dom"/>
</dbReference>
<name>A0A378NRU2_9FIRM</name>
<organism evidence="9 10">
    <name type="scientific">Megamonas hypermegale</name>
    <dbReference type="NCBI Taxonomy" id="158847"/>
    <lineage>
        <taxon>Bacteria</taxon>
        <taxon>Bacillati</taxon>
        <taxon>Bacillota</taxon>
        <taxon>Negativicutes</taxon>
        <taxon>Selenomonadales</taxon>
        <taxon>Selenomonadaceae</taxon>
        <taxon>Megamonas</taxon>
    </lineage>
</organism>
<keyword evidence="4 7" id="KW-0812">Transmembrane</keyword>
<dbReference type="InterPro" id="IPR003004">
    <property type="entry name" value="GspF/PilC"/>
</dbReference>
<dbReference type="PRINTS" id="PR00812">
    <property type="entry name" value="BCTERIALGSPF"/>
</dbReference>
<feature type="transmembrane region" description="Helical" evidence="7">
    <location>
        <begin position="171"/>
        <end position="198"/>
    </location>
</feature>
<protein>
    <submittedName>
        <fullName evidence="9">Cholera toxin secretion protein epsF</fullName>
    </submittedName>
</protein>
<evidence type="ECO:0000256" key="6">
    <source>
        <dbReference type="ARBA" id="ARBA00023136"/>
    </source>
</evidence>
<evidence type="ECO:0000259" key="8">
    <source>
        <dbReference type="Pfam" id="PF00482"/>
    </source>
</evidence>
<keyword evidence="3" id="KW-1003">Cell membrane</keyword>
<dbReference type="InterPro" id="IPR042094">
    <property type="entry name" value="T2SS_GspF_sf"/>
</dbReference>
<proteinExistence type="inferred from homology"/>
<feature type="transmembrane region" description="Helical" evidence="7">
    <location>
        <begin position="378"/>
        <end position="399"/>
    </location>
</feature>
<gene>
    <name evidence="9" type="primary">epsF</name>
    <name evidence="9" type="ORF">NCTC10571_00725</name>
</gene>
<evidence type="ECO:0000256" key="4">
    <source>
        <dbReference type="ARBA" id="ARBA00022692"/>
    </source>
</evidence>
<keyword evidence="5 7" id="KW-1133">Transmembrane helix</keyword>
<comment type="similarity">
    <text evidence="2">Belongs to the GSP F family.</text>
</comment>
<dbReference type="RefSeq" id="WP_115151153.1">
    <property type="nucleotide sequence ID" value="NZ_UGPP01000001.1"/>
</dbReference>
<reference evidence="9 10" key="1">
    <citation type="submission" date="2018-06" db="EMBL/GenBank/DDBJ databases">
        <authorList>
            <consortium name="Pathogen Informatics"/>
            <person name="Doyle S."/>
        </authorList>
    </citation>
    <scope>NUCLEOTIDE SEQUENCE [LARGE SCALE GENOMIC DNA]</scope>
    <source>
        <strain evidence="9 10">NCTC10571</strain>
    </source>
</reference>
<dbReference type="Gene3D" id="1.20.81.30">
    <property type="entry name" value="Type II secretion system (T2SS), domain F"/>
    <property type="match status" value="2"/>
</dbReference>
<dbReference type="AlphaFoldDB" id="A0A378NRU2"/>
<comment type="subcellular location">
    <subcellularLocation>
        <location evidence="1">Cell membrane</location>
        <topology evidence="1">Multi-pass membrane protein</topology>
    </subcellularLocation>
</comment>
<accession>A0A378NRU2</accession>
<evidence type="ECO:0000256" key="1">
    <source>
        <dbReference type="ARBA" id="ARBA00004651"/>
    </source>
</evidence>
<evidence type="ECO:0000256" key="5">
    <source>
        <dbReference type="ARBA" id="ARBA00022989"/>
    </source>
</evidence>
<sequence length="407" mass="46376">MMTKFFYIARDYQQGNLIKGSLVANNKLEVIDYLRREQYLIIAIHNNDIYSIKEYIKSIGKDEKITNKQVILLCQQLSIILESGIDIIEALKIVKNNLRDKNIKNFIEKTIIGLNEGENLSAIWQKNFNLPAYLISSINIAEHTGLLAEALKDTGIFLAKEYELKQKLRQICIYPVFLLCVLAIVIMLMIFLVIPAFADIFQRMHIDLPYLTATILSIGLNIKAHFIKLCTFLLIIFIAIILVGQKDKLRLIFLQYILKLPVFGDFLRKFYLVNIVNQLIFLLGSGISIDEALNIMLNSNHNILVQDNLKTVQNLVKQGFSLADAFAKVSLSVNVLQEFIDIGEKTGMLKDILSYLVSFWEKELDNTIKICLQLLEPILMISVGFIVGVFIIAIIMPLFDLVNNIGL</sequence>
<dbReference type="GO" id="GO:0005886">
    <property type="term" value="C:plasma membrane"/>
    <property type="evidence" value="ECO:0007669"/>
    <property type="project" value="UniProtKB-SubCell"/>
</dbReference>
<evidence type="ECO:0000313" key="9">
    <source>
        <dbReference type="EMBL" id="STY70586.1"/>
    </source>
</evidence>
<dbReference type="PANTHER" id="PTHR30012:SF0">
    <property type="entry name" value="TYPE II SECRETION SYSTEM PROTEIN F-RELATED"/>
    <property type="match status" value="1"/>
</dbReference>
<feature type="domain" description="Type II secretion system protein GspF" evidence="8">
    <location>
        <begin position="74"/>
        <end position="195"/>
    </location>
</feature>
<dbReference type="Pfam" id="PF00482">
    <property type="entry name" value="T2SSF"/>
    <property type="match status" value="2"/>
</dbReference>
<evidence type="ECO:0000256" key="3">
    <source>
        <dbReference type="ARBA" id="ARBA00022475"/>
    </source>
</evidence>
<feature type="transmembrane region" description="Helical" evidence="7">
    <location>
        <begin position="226"/>
        <end position="244"/>
    </location>
</feature>
<evidence type="ECO:0000256" key="7">
    <source>
        <dbReference type="SAM" id="Phobius"/>
    </source>
</evidence>
<dbReference type="Proteomes" id="UP000255234">
    <property type="component" value="Unassembled WGS sequence"/>
</dbReference>
<evidence type="ECO:0000313" key="10">
    <source>
        <dbReference type="Proteomes" id="UP000255234"/>
    </source>
</evidence>
<dbReference type="EMBL" id="UGPP01000001">
    <property type="protein sequence ID" value="STY70586.1"/>
    <property type="molecule type" value="Genomic_DNA"/>
</dbReference>
<keyword evidence="6 7" id="KW-0472">Membrane</keyword>
<dbReference type="PANTHER" id="PTHR30012">
    <property type="entry name" value="GENERAL SECRETION PATHWAY PROTEIN"/>
    <property type="match status" value="1"/>
</dbReference>